<keyword evidence="3" id="KW-1185">Reference proteome</keyword>
<dbReference type="AlphaFoldDB" id="A0AAN6QME6"/>
<gene>
    <name evidence="2" type="ORF">N656DRAFT_349434</name>
</gene>
<reference evidence="2" key="1">
    <citation type="journal article" date="2023" name="Mol. Phylogenet. Evol.">
        <title>Genome-scale phylogeny and comparative genomics of the fungal order Sordariales.</title>
        <authorList>
            <person name="Hensen N."/>
            <person name="Bonometti L."/>
            <person name="Westerberg I."/>
            <person name="Brannstrom I.O."/>
            <person name="Guillou S."/>
            <person name="Cros-Aarteil S."/>
            <person name="Calhoun S."/>
            <person name="Haridas S."/>
            <person name="Kuo A."/>
            <person name="Mondo S."/>
            <person name="Pangilinan J."/>
            <person name="Riley R."/>
            <person name="LaButti K."/>
            <person name="Andreopoulos B."/>
            <person name="Lipzen A."/>
            <person name="Chen C."/>
            <person name="Yan M."/>
            <person name="Daum C."/>
            <person name="Ng V."/>
            <person name="Clum A."/>
            <person name="Steindorff A."/>
            <person name="Ohm R.A."/>
            <person name="Martin F."/>
            <person name="Silar P."/>
            <person name="Natvig D.O."/>
            <person name="Lalanne C."/>
            <person name="Gautier V."/>
            <person name="Ament-Velasquez S.L."/>
            <person name="Kruys A."/>
            <person name="Hutchinson M.I."/>
            <person name="Powell A.J."/>
            <person name="Barry K."/>
            <person name="Miller A.N."/>
            <person name="Grigoriev I.V."/>
            <person name="Debuchy R."/>
            <person name="Gladieux P."/>
            <person name="Hiltunen Thoren M."/>
            <person name="Johannesson H."/>
        </authorList>
    </citation>
    <scope>NUCLEOTIDE SEQUENCE</scope>
    <source>
        <strain evidence="2">CBS 508.74</strain>
    </source>
</reference>
<keyword evidence="1" id="KW-0812">Transmembrane</keyword>
<sequence>MPGPDTSFVACKLLNQHIGIVHGQGELVVIRFLTWVFRGDDEAIISNDYQGAAFMLSCPLAAVSTWLLLARCRTVYRHAVGHWYEPSRRRVRFCRFRLTQEHRVGYAVLFSFV</sequence>
<name>A0AAN6QME6_9PEZI</name>
<evidence type="ECO:0000256" key="1">
    <source>
        <dbReference type="SAM" id="Phobius"/>
    </source>
</evidence>
<comment type="caution">
    <text evidence="2">The sequence shown here is derived from an EMBL/GenBank/DDBJ whole genome shotgun (WGS) entry which is preliminary data.</text>
</comment>
<keyword evidence="1" id="KW-1133">Transmembrane helix</keyword>
<organism evidence="2 3">
    <name type="scientific">Canariomyces notabilis</name>
    <dbReference type="NCBI Taxonomy" id="2074819"/>
    <lineage>
        <taxon>Eukaryota</taxon>
        <taxon>Fungi</taxon>
        <taxon>Dikarya</taxon>
        <taxon>Ascomycota</taxon>
        <taxon>Pezizomycotina</taxon>
        <taxon>Sordariomycetes</taxon>
        <taxon>Sordariomycetidae</taxon>
        <taxon>Sordariales</taxon>
        <taxon>Chaetomiaceae</taxon>
        <taxon>Canariomyces</taxon>
    </lineage>
</organism>
<dbReference type="RefSeq" id="XP_064666882.1">
    <property type="nucleotide sequence ID" value="XM_064809327.1"/>
</dbReference>
<reference evidence="2" key="2">
    <citation type="submission" date="2023-05" db="EMBL/GenBank/DDBJ databases">
        <authorList>
            <consortium name="Lawrence Berkeley National Laboratory"/>
            <person name="Steindorff A."/>
            <person name="Hensen N."/>
            <person name="Bonometti L."/>
            <person name="Westerberg I."/>
            <person name="Brannstrom I.O."/>
            <person name="Guillou S."/>
            <person name="Cros-Aarteil S."/>
            <person name="Calhoun S."/>
            <person name="Haridas S."/>
            <person name="Kuo A."/>
            <person name="Mondo S."/>
            <person name="Pangilinan J."/>
            <person name="Riley R."/>
            <person name="Labutti K."/>
            <person name="Andreopoulos B."/>
            <person name="Lipzen A."/>
            <person name="Chen C."/>
            <person name="Yanf M."/>
            <person name="Daum C."/>
            <person name="Ng V."/>
            <person name="Clum A."/>
            <person name="Ohm R."/>
            <person name="Martin F."/>
            <person name="Silar P."/>
            <person name="Natvig D."/>
            <person name="Lalanne C."/>
            <person name="Gautier V."/>
            <person name="Ament-Velasquez S.L."/>
            <person name="Kruys A."/>
            <person name="Hutchinson M.I."/>
            <person name="Powell A.J."/>
            <person name="Barry K."/>
            <person name="Miller A.N."/>
            <person name="Grigoriev I.V."/>
            <person name="Debuchy R."/>
            <person name="Gladieux P."/>
            <person name="Thoren M.H."/>
            <person name="Johannesson H."/>
        </authorList>
    </citation>
    <scope>NUCLEOTIDE SEQUENCE</scope>
    <source>
        <strain evidence="2">CBS 508.74</strain>
    </source>
</reference>
<evidence type="ECO:0000313" key="2">
    <source>
        <dbReference type="EMBL" id="KAK4109312.1"/>
    </source>
</evidence>
<dbReference type="Proteomes" id="UP001302812">
    <property type="component" value="Unassembled WGS sequence"/>
</dbReference>
<protein>
    <submittedName>
        <fullName evidence="2">Uncharacterized protein</fullName>
    </submittedName>
</protein>
<dbReference type="GeneID" id="89933450"/>
<feature type="transmembrane region" description="Helical" evidence="1">
    <location>
        <begin position="49"/>
        <end position="69"/>
    </location>
</feature>
<accession>A0AAN6QME6</accession>
<keyword evidence="1" id="KW-0472">Membrane</keyword>
<evidence type="ECO:0000313" key="3">
    <source>
        <dbReference type="Proteomes" id="UP001302812"/>
    </source>
</evidence>
<proteinExistence type="predicted"/>
<dbReference type="EMBL" id="MU853357">
    <property type="protein sequence ID" value="KAK4109312.1"/>
    <property type="molecule type" value="Genomic_DNA"/>
</dbReference>